<sequence>MTATWAELFDRGGEYDVTLEDVRTAADDLAAPSATEEASEDA</sequence>
<dbReference type="STRING" id="1114856.GCA_000383975_02646"/>
<dbReference type="PATRIC" id="fig|1114856.3.peg.2314"/>
<dbReference type="AlphaFoldDB" id="L9VWT5"/>
<evidence type="ECO:0000313" key="1">
    <source>
        <dbReference type="EMBL" id="ELY40733.1"/>
    </source>
</evidence>
<proteinExistence type="predicted"/>
<dbReference type="RefSeq" id="WP_006090054.1">
    <property type="nucleotide sequence ID" value="NZ_AOHW01000031.1"/>
</dbReference>
<dbReference type="EMBL" id="AOHW01000031">
    <property type="protein sequence ID" value="ELY40733.1"/>
    <property type="molecule type" value="Genomic_DNA"/>
</dbReference>
<comment type="caution">
    <text evidence="1">The sequence shown here is derived from an EMBL/GenBank/DDBJ whole genome shotgun (WGS) entry which is preliminary data.</text>
</comment>
<accession>L9VWT5</accession>
<evidence type="ECO:0000313" key="2">
    <source>
        <dbReference type="Proteomes" id="UP000011599"/>
    </source>
</evidence>
<organism evidence="1 2">
    <name type="scientific">Natronorubrum tibetense GA33</name>
    <dbReference type="NCBI Taxonomy" id="1114856"/>
    <lineage>
        <taxon>Archaea</taxon>
        <taxon>Methanobacteriati</taxon>
        <taxon>Methanobacteriota</taxon>
        <taxon>Stenosarchaea group</taxon>
        <taxon>Halobacteria</taxon>
        <taxon>Halobacteriales</taxon>
        <taxon>Natrialbaceae</taxon>
        <taxon>Natronorubrum</taxon>
    </lineage>
</organism>
<dbReference type="Proteomes" id="UP000011599">
    <property type="component" value="Unassembled WGS sequence"/>
</dbReference>
<protein>
    <submittedName>
        <fullName evidence="1">Uncharacterized protein</fullName>
    </submittedName>
</protein>
<name>L9VWT5_9EURY</name>
<gene>
    <name evidence="1" type="ORF">C496_11118</name>
</gene>
<keyword evidence="2" id="KW-1185">Reference proteome</keyword>
<reference evidence="1 2" key="1">
    <citation type="journal article" date="2014" name="PLoS Genet.">
        <title>Phylogenetically driven sequencing of extremely halophilic archaea reveals strategies for static and dynamic osmo-response.</title>
        <authorList>
            <person name="Becker E.A."/>
            <person name="Seitzer P.M."/>
            <person name="Tritt A."/>
            <person name="Larsen D."/>
            <person name="Krusor M."/>
            <person name="Yao A.I."/>
            <person name="Wu D."/>
            <person name="Madern D."/>
            <person name="Eisen J.A."/>
            <person name="Darling A.E."/>
            <person name="Facciotti M.T."/>
        </authorList>
    </citation>
    <scope>NUCLEOTIDE SEQUENCE [LARGE SCALE GENOMIC DNA]</scope>
    <source>
        <strain evidence="1 2">GA33</strain>
    </source>
</reference>